<dbReference type="GeneID" id="107885896"/>
<reference evidence="3" key="1">
    <citation type="submission" date="2010-06" db="EMBL/GenBank/DDBJ databases">
        <authorList>
            <person name="Jiang H."/>
            <person name="Abraham K."/>
            <person name="Ali S."/>
            <person name="Alsbrooks S.L."/>
            <person name="Anim B.N."/>
            <person name="Anosike U.S."/>
            <person name="Attaway T."/>
            <person name="Bandaranaike D.P."/>
            <person name="Battles P.K."/>
            <person name="Bell S.N."/>
            <person name="Bell A.V."/>
            <person name="Beltran B."/>
            <person name="Bickham C."/>
            <person name="Bustamante Y."/>
            <person name="Caleb T."/>
            <person name="Canada A."/>
            <person name="Cardenas V."/>
            <person name="Carter K."/>
            <person name="Chacko J."/>
            <person name="Chandrabose M.N."/>
            <person name="Chavez D."/>
            <person name="Chavez A."/>
            <person name="Chen L."/>
            <person name="Chu H.-S."/>
            <person name="Claassen K.J."/>
            <person name="Cockrell R."/>
            <person name="Collins M."/>
            <person name="Cooper J.A."/>
            <person name="Cree A."/>
            <person name="Curry S.M."/>
            <person name="Da Y."/>
            <person name="Dao M.D."/>
            <person name="Das B."/>
            <person name="Davila M.-L."/>
            <person name="Davy-Carroll L."/>
            <person name="Denson S."/>
            <person name="Dinh H."/>
            <person name="Ebong V.E."/>
            <person name="Edwards J.R."/>
            <person name="Egan A."/>
            <person name="El-Daye J."/>
            <person name="Escobedo L."/>
            <person name="Fernandez S."/>
            <person name="Fernando P.R."/>
            <person name="Flagg N."/>
            <person name="Forbes L.D."/>
            <person name="Fowler R.G."/>
            <person name="Fu Q."/>
            <person name="Gabisi R.A."/>
            <person name="Ganer J."/>
            <person name="Garbino Pronczuk A."/>
            <person name="Garcia R.M."/>
            <person name="Garner T."/>
            <person name="Garrett T.E."/>
            <person name="Gonzalez D.A."/>
            <person name="Hamid H."/>
            <person name="Hawkins E.S."/>
            <person name="Hirani K."/>
            <person name="Hogues M.E."/>
            <person name="Hollins B."/>
            <person name="Hsiao C.-H."/>
            <person name="Jabil R."/>
            <person name="James M.L."/>
            <person name="Jhangiani S.N."/>
            <person name="Johnson B."/>
            <person name="Johnson Q."/>
            <person name="Joshi V."/>
            <person name="Kalu J.B."/>
            <person name="Kam C."/>
            <person name="Kashfia A."/>
            <person name="Keebler J."/>
            <person name="Kisamo H."/>
            <person name="Kovar C.L."/>
            <person name="Lago L.A."/>
            <person name="Lai C.-Y."/>
            <person name="Laidlaw J."/>
            <person name="Lara F."/>
            <person name="Le T.-K."/>
            <person name="Lee S.L."/>
            <person name="Legall F.H."/>
            <person name="Lemon S.J."/>
            <person name="Lewis L.R."/>
            <person name="Li B."/>
            <person name="Liu Y."/>
            <person name="Liu Y.-S."/>
            <person name="Lopez J."/>
            <person name="Lozado R.J."/>
            <person name="Lu J."/>
            <person name="Madu R.C."/>
            <person name="Maheshwari M."/>
            <person name="Maheshwari R."/>
            <person name="Malloy K."/>
            <person name="Martinez E."/>
            <person name="Mathew T."/>
            <person name="Mercado I.C."/>
            <person name="Mercado C."/>
            <person name="Meyer B."/>
            <person name="Montgomery K."/>
            <person name="Morgan M.B."/>
            <person name="Munidasa M."/>
            <person name="Nazareth L.V."/>
            <person name="Nelson J."/>
            <person name="Ng B.M."/>
            <person name="Nguyen N.B."/>
            <person name="Nguyen P.Q."/>
            <person name="Nguyen T."/>
            <person name="Obregon M."/>
            <person name="Okwuonu G.O."/>
            <person name="Onwere C.G."/>
            <person name="Orozco G."/>
            <person name="Parra A."/>
            <person name="Patel S."/>
            <person name="Patil S."/>
            <person name="Perez A."/>
            <person name="Perez Y."/>
            <person name="Pham C."/>
            <person name="Primus E.L."/>
            <person name="Pu L.-L."/>
            <person name="Puazo M."/>
            <person name="Qin X."/>
            <person name="Quiroz J.B."/>
            <person name="Reese J."/>
            <person name="Richards S."/>
            <person name="Rives C.M."/>
            <person name="Robberts R."/>
            <person name="Ruiz S.J."/>
            <person name="Ruiz M.J."/>
            <person name="Santibanez J."/>
            <person name="Schneider B.W."/>
            <person name="Sisson I."/>
            <person name="Smith M."/>
            <person name="Sodergren E."/>
            <person name="Song X.-Z."/>
            <person name="Song B.B."/>
            <person name="Summersgill H."/>
            <person name="Thelus R."/>
            <person name="Thornton R.D."/>
            <person name="Trejos Z.Y."/>
            <person name="Usmani K."/>
            <person name="Vattathil S."/>
            <person name="Villasana D."/>
            <person name="Walker D.L."/>
            <person name="Wang S."/>
            <person name="Wang K."/>
            <person name="White C.S."/>
            <person name="Williams A.C."/>
            <person name="Williamson J."/>
            <person name="Wilson K."/>
            <person name="Woghiren I.O."/>
            <person name="Woodworth J.R."/>
            <person name="Worley K.C."/>
            <person name="Wright R.A."/>
            <person name="Wu W."/>
            <person name="Young L."/>
            <person name="Zhang L."/>
            <person name="Zhang J."/>
            <person name="Zhu Y."/>
            <person name="Muzny D.M."/>
            <person name="Weinstock G."/>
            <person name="Gibbs R.A."/>
        </authorList>
    </citation>
    <scope>NUCLEOTIDE SEQUENCE [LARGE SCALE GENOMIC DNA]</scope>
    <source>
        <strain evidence="3">LSR1</strain>
    </source>
</reference>
<dbReference type="PANTHER" id="PTHR37162:SF1">
    <property type="entry name" value="BED-TYPE DOMAIN-CONTAINING PROTEIN"/>
    <property type="match status" value="1"/>
</dbReference>
<dbReference type="AlphaFoldDB" id="A0A8R2NU31"/>
<sequence>MTSLAFNVKKRRGELSKEERPKHREQKYRPEWELKPSFKDWLRKVEGDNMKAKCIKCNTTFVSELVVIKNHALDHIVDVLKDIFDDSEICQKIQLKRTKATNVIKNVISPFAKQLLAKKLMMSKFSVMIDESTDIGCESTWFHDDEEQRIVSRFWSLVQVYDKKNIDKINEGATANNLFNACIQTFEEYKIPFTNIIGFGSDGCNSMFAVRNSVASRMENVFPGIFLMKCICHSLHLVRSEACKELPKRCEDLARQIHSYFSQSSKRQSQFNQFQVFLKVKEHKILHPSATRWLSMFSVVSRIVEQWDALKLYFNDQWLSEKLLSSKTIYDQLNDPFTKAFYLFLEWVLP</sequence>
<dbReference type="SUPFAM" id="SSF53098">
    <property type="entry name" value="Ribonuclease H-like"/>
    <property type="match status" value="1"/>
</dbReference>
<evidence type="ECO:0008006" key="4">
    <source>
        <dbReference type="Google" id="ProtNLM"/>
    </source>
</evidence>
<dbReference type="InterPro" id="IPR012337">
    <property type="entry name" value="RNaseH-like_sf"/>
</dbReference>
<dbReference type="RefSeq" id="XP_029348396.1">
    <property type="nucleotide sequence ID" value="XM_029492536.1"/>
</dbReference>
<feature type="compositionally biased region" description="Basic and acidic residues" evidence="1">
    <location>
        <begin position="13"/>
        <end position="27"/>
    </location>
</feature>
<evidence type="ECO:0000256" key="1">
    <source>
        <dbReference type="SAM" id="MobiDB-lite"/>
    </source>
</evidence>
<evidence type="ECO:0000313" key="2">
    <source>
        <dbReference type="EnsemblMetazoa" id="XP_029348396.1"/>
    </source>
</evidence>
<dbReference type="OrthoDB" id="6622882at2759"/>
<evidence type="ECO:0000313" key="3">
    <source>
        <dbReference type="Proteomes" id="UP000007819"/>
    </source>
</evidence>
<name>A0A8R2NU31_ACYPI</name>
<reference evidence="2" key="2">
    <citation type="submission" date="2022-06" db="UniProtKB">
        <authorList>
            <consortium name="EnsemblMetazoa"/>
        </authorList>
    </citation>
    <scope>IDENTIFICATION</scope>
</reference>
<dbReference type="KEGG" id="api:107885896"/>
<proteinExistence type="predicted"/>
<organism evidence="2 3">
    <name type="scientific">Acyrthosiphon pisum</name>
    <name type="common">Pea aphid</name>
    <dbReference type="NCBI Taxonomy" id="7029"/>
    <lineage>
        <taxon>Eukaryota</taxon>
        <taxon>Metazoa</taxon>
        <taxon>Ecdysozoa</taxon>
        <taxon>Arthropoda</taxon>
        <taxon>Hexapoda</taxon>
        <taxon>Insecta</taxon>
        <taxon>Pterygota</taxon>
        <taxon>Neoptera</taxon>
        <taxon>Paraneoptera</taxon>
        <taxon>Hemiptera</taxon>
        <taxon>Sternorrhyncha</taxon>
        <taxon>Aphidomorpha</taxon>
        <taxon>Aphidoidea</taxon>
        <taxon>Aphididae</taxon>
        <taxon>Macrosiphini</taxon>
        <taxon>Acyrthosiphon</taxon>
    </lineage>
</organism>
<protein>
    <recommendedName>
        <fullName evidence="4">DUF4371 domain-containing protein</fullName>
    </recommendedName>
</protein>
<keyword evidence="3" id="KW-1185">Reference proteome</keyword>
<accession>A0A8R2NU31</accession>
<feature type="region of interest" description="Disordered" evidence="1">
    <location>
        <begin position="1"/>
        <end position="27"/>
    </location>
</feature>
<dbReference type="Proteomes" id="UP000007819">
    <property type="component" value="Unassembled WGS sequence"/>
</dbReference>
<dbReference type="EnsemblMetazoa" id="XM_029492536.1">
    <property type="protein sequence ID" value="XP_029348396.1"/>
    <property type="gene ID" value="LOC107885896"/>
</dbReference>
<dbReference type="PANTHER" id="PTHR37162">
    <property type="entry name" value="HAT FAMILY DIMERISATION DOMAINCONTAINING PROTEIN-RELATED"/>
    <property type="match status" value="1"/>
</dbReference>